<dbReference type="InterPro" id="IPR034652">
    <property type="entry name" value="SRP68-RBD"/>
</dbReference>
<dbReference type="Gene3D" id="1.10.3450.40">
    <property type="entry name" value="Signal recognition particle, SRP68 subunit, RNA-binding domain"/>
    <property type="match status" value="1"/>
</dbReference>
<evidence type="ECO:0000256" key="5">
    <source>
        <dbReference type="ARBA" id="ARBA00022884"/>
    </source>
</evidence>
<evidence type="ECO:0000256" key="1">
    <source>
        <dbReference type="ARBA" id="ARBA00004496"/>
    </source>
</evidence>
<keyword evidence="12" id="KW-1185">Reference proteome</keyword>
<dbReference type="GO" id="GO:0005730">
    <property type="term" value="C:nucleolus"/>
    <property type="evidence" value="ECO:0007669"/>
    <property type="project" value="UniProtKB-SubCell"/>
</dbReference>
<dbReference type="InterPro" id="IPR026258">
    <property type="entry name" value="SRP68"/>
</dbReference>
<dbReference type="EMBL" id="CATQJA010002664">
    <property type="protein sequence ID" value="CAJ0582488.1"/>
    <property type="molecule type" value="Genomic_DNA"/>
</dbReference>
<dbReference type="GO" id="GO:0005786">
    <property type="term" value="C:signal recognition particle, endoplasmic reticulum targeting"/>
    <property type="evidence" value="ECO:0007669"/>
    <property type="project" value="UniProtKB-KW"/>
</dbReference>
<reference evidence="11" key="1">
    <citation type="submission" date="2023-06" db="EMBL/GenBank/DDBJ databases">
        <authorList>
            <person name="Delattre M."/>
        </authorList>
    </citation>
    <scope>NUCLEOTIDE SEQUENCE</scope>
    <source>
        <strain evidence="11">AF72</strain>
    </source>
</reference>
<organism evidence="11 12">
    <name type="scientific">Mesorhabditis spiculigera</name>
    <dbReference type="NCBI Taxonomy" id="96644"/>
    <lineage>
        <taxon>Eukaryota</taxon>
        <taxon>Metazoa</taxon>
        <taxon>Ecdysozoa</taxon>
        <taxon>Nematoda</taxon>
        <taxon>Chromadorea</taxon>
        <taxon>Rhabditida</taxon>
        <taxon>Rhabditina</taxon>
        <taxon>Rhabditomorpha</taxon>
        <taxon>Rhabditoidea</taxon>
        <taxon>Rhabditidae</taxon>
        <taxon>Mesorhabditinae</taxon>
        <taxon>Mesorhabditis</taxon>
    </lineage>
</organism>
<dbReference type="GO" id="GO:0006614">
    <property type="term" value="P:SRP-dependent cotranslational protein targeting to membrane"/>
    <property type="evidence" value="ECO:0007669"/>
    <property type="project" value="InterPro"/>
</dbReference>
<dbReference type="GO" id="GO:0008312">
    <property type="term" value="F:7S RNA binding"/>
    <property type="evidence" value="ECO:0007669"/>
    <property type="project" value="InterPro"/>
</dbReference>
<evidence type="ECO:0000256" key="4">
    <source>
        <dbReference type="ARBA" id="ARBA00022490"/>
    </source>
</evidence>
<accession>A0AA36D7E6</accession>
<sequence length="625" mass="71079">MASEDVEMEDVEAKAEPVEVIPFRPVSVLQVITKAQAEHGLRHGDFKRYWKYCADRLKRMRRHAGMVHKNKSLKRHKSKFEKKHITDENFTSETILEILIFECERCWATGMHMKDSDLDGNANSRKRQEIFRKLKRAVHHAEVLEGLVGRSPRCAPATKLEAQAYLSFLMGFTNLEMKRWGEAYEKLKAARAIFERLAEATNNTGLKSLYKTRCDELQPQLRICEYNTEGPETKMAKIGELMELRLQINDKEDVDKLIAQMRAKAASDQVIEISWGGEKTTVSEEKALAVISGWHQSEKELAECRDPKERMALYEKQLADTRDAIDKMSDLIRRNAADNVETQSYQLVRCYLDYLRLSSTAERYLAMIENTKSEKKYRPQDLLRLYDSVIEIYKEVKEVNGAACDEQLMAASRARIEYYRAFRCHYMAAAYGSLGKLDEASALFGKTEERIREAERLLKSVGKGNPYLNESSTPLASLLAETAAARAAVNAERLAAASSDTQAASEVDGRPLVETLDEWRQFPTVAAALQQANIVVLPPPPLPMPGKATFFDLAHFDLQMPDLSSRLARLEEERKTQQQRTAQKSQAKKGGRPEKKTEQQQPAEGAPAEESGLTNMVKGWFWNKK</sequence>
<evidence type="ECO:0000313" key="11">
    <source>
        <dbReference type="EMBL" id="CAJ0582488.1"/>
    </source>
</evidence>
<protein>
    <recommendedName>
        <fullName evidence="9">Signal recognition particle subunit SRP68</fullName>
    </recommendedName>
</protein>
<keyword evidence="6" id="KW-0733">Signal recognition particle</keyword>
<evidence type="ECO:0000256" key="6">
    <source>
        <dbReference type="ARBA" id="ARBA00023135"/>
    </source>
</evidence>
<evidence type="ECO:0000256" key="3">
    <source>
        <dbReference type="ARBA" id="ARBA00009352"/>
    </source>
</evidence>
<feature type="region of interest" description="Disordered" evidence="10">
    <location>
        <begin position="571"/>
        <end position="625"/>
    </location>
</feature>
<evidence type="ECO:0000256" key="7">
    <source>
        <dbReference type="ARBA" id="ARBA00023242"/>
    </source>
</evidence>
<dbReference type="CDD" id="cd15481">
    <property type="entry name" value="SRP68-RBD"/>
    <property type="match status" value="1"/>
</dbReference>
<dbReference type="GO" id="GO:0030942">
    <property type="term" value="F:endoplasmic reticulum signal peptide binding"/>
    <property type="evidence" value="ECO:0007669"/>
    <property type="project" value="InterPro"/>
</dbReference>
<keyword evidence="7" id="KW-0539">Nucleus</keyword>
<gene>
    <name evidence="11" type="ORF">MSPICULIGERA_LOCUS20618</name>
</gene>
<dbReference type="PANTHER" id="PTHR12860">
    <property type="entry name" value="SIGNAL RECOGNITION PARTICLE 68 KDA PROTEIN"/>
    <property type="match status" value="1"/>
</dbReference>
<evidence type="ECO:0000256" key="9">
    <source>
        <dbReference type="ARBA" id="ARBA00029498"/>
    </source>
</evidence>
<dbReference type="GO" id="GO:0005047">
    <property type="term" value="F:signal recognition particle binding"/>
    <property type="evidence" value="ECO:0007669"/>
    <property type="project" value="InterPro"/>
</dbReference>
<comment type="subcellular location">
    <subcellularLocation>
        <location evidence="1">Cytoplasm</location>
    </subcellularLocation>
    <subcellularLocation>
        <location evidence="2">Nucleus</location>
        <location evidence="2">Nucleolus</location>
    </subcellularLocation>
</comment>
<feature type="non-terminal residue" evidence="11">
    <location>
        <position position="1"/>
    </location>
</feature>
<comment type="caution">
    <text evidence="11">The sequence shown here is derived from an EMBL/GenBank/DDBJ whole genome shotgun (WGS) entry which is preliminary data.</text>
</comment>
<keyword evidence="8" id="KW-0687">Ribonucleoprotein</keyword>
<dbReference type="Proteomes" id="UP001177023">
    <property type="component" value="Unassembled WGS sequence"/>
</dbReference>
<dbReference type="Pfam" id="PF16969">
    <property type="entry name" value="SRP68"/>
    <property type="match status" value="1"/>
</dbReference>
<keyword evidence="4" id="KW-0963">Cytoplasm</keyword>
<dbReference type="AlphaFoldDB" id="A0AA36D7E6"/>
<evidence type="ECO:0000256" key="10">
    <source>
        <dbReference type="SAM" id="MobiDB-lite"/>
    </source>
</evidence>
<dbReference type="InterPro" id="IPR038253">
    <property type="entry name" value="SRP68_N_sf"/>
</dbReference>
<dbReference type="PIRSF" id="PIRSF038995">
    <property type="entry name" value="SRP68"/>
    <property type="match status" value="1"/>
</dbReference>
<keyword evidence="5" id="KW-0694">RNA-binding</keyword>
<proteinExistence type="inferred from homology"/>
<evidence type="ECO:0000256" key="2">
    <source>
        <dbReference type="ARBA" id="ARBA00004604"/>
    </source>
</evidence>
<evidence type="ECO:0000256" key="8">
    <source>
        <dbReference type="ARBA" id="ARBA00023274"/>
    </source>
</evidence>
<evidence type="ECO:0000313" key="12">
    <source>
        <dbReference type="Proteomes" id="UP001177023"/>
    </source>
</evidence>
<comment type="similarity">
    <text evidence="3">Belongs to the SRP68 family.</text>
</comment>
<dbReference type="PANTHER" id="PTHR12860:SF0">
    <property type="entry name" value="SIGNAL RECOGNITION PARTICLE SUBUNIT SRP68"/>
    <property type="match status" value="1"/>
</dbReference>
<name>A0AA36D7E6_9BILA</name>